<protein>
    <submittedName>
        <fullName evidence="5">WD-repeat protein</fullName>
    </submittedName>
</protein>
<dbReference type="InterPro" id="IPR024977">
    <property type="entry name" value="Apc4-like_WD40_dom"/>
</dbReference>
<dbReference type="SMART" id="SM00320">
    <property type="entry name" value="WD40"/>
    <property type="match status" value="9"/>
</dbReference>
<dbReference type="InterPro" id="IPR001680">
    <property type="entry name" value="WD40_rpt"/>
</dbReference>
<dbReference type="InterPro" id="IPR015943">
    <property type="entry name" value="WD40/YVTN_repeat-like_dom_sf"/>
</dbReference>
<dbReference type="EMBL" id="SDIL01000018">
    <property type="protein sequence ID" value="RXK40408.1"/>
    <property type="molecule type" value="Genomic_DNA"/>
</dbReference>
<dbReference type="PANTHER" id="PTHR19856:SF0">
    <property type="entry name" value="WD REPEAT-CONTAINING PROTEIN 1"/>
    <property type="match status" value="1"/>
</dbReference>
<dbReference type="OrthoDB" id="2306at2759"/>
<feature type="repeat" description="WD" evidence="3">
    <location>
        <begin position="182"/>
        <end position="223"/>
    </location>
</feature>
<organism evidence="5 6">
    <name type="scientific">Tremella mesenterica</name>
    <name type="common">Jelly fungus</name>
    <dbReference type="NCBI Taxonomy" id="5217"/>
    <lineage>
        <taxon>Eukaryota</taxon>
        <taxon>Fungi</taxon>
        <taxon>Dikarya</taxon>
        <taxon>Basidiomycota</taxon>
        <taxon>Agaricomycotina</taxon>
        <taxon>Tremellomycetes</taxon>
        <taxon>Tremellales</taxon>
        <taxon>Tremellaceae</taxon>
        <taxon>Tremella</taxon>
    </lineage>
</organism>
<dbReference type="PROSITE" id="PS50294">
    <property type="entry name" value="WD_REPEATS_REGION"/>
    <property type="match status" value="2"/>
</dbReference>
<keyword evidence="6" id="KW-1185">Reference proteome</keyword>
<dbReference type="InParanoid" id="A0A4Q1BR36"/>
<evidence type="ECO:0000259" key="4">
    <source>
        <dbReference type="Pfam" id="PF12894"/>
    </source>
</evidence>
<keyword evidence="2" id="KW-0677">Repeat</keyword>
<dbReference type="AlphaFoldDB" id="A0A4Q1BR36"/>
<name>A0A4Q1BR36_TREME</name>
<feature type="repeat" description="WD" evidence="3">
    <location>
        <begin position="236"/>
        <end position="266"/>
    </location>
</feature>
<comment type="caution">
    <text evidence="5">The sequence shown here is derived from an EMBL/GenBank/DDBJ whole genome shotgun (WGS) entry which is preliminary data.</text>
</comment>
<dbReference type="Pfam" id="PF00400">
    <property type="entry name" value="WD40"/>
    <property type="match status" value="5"/>
</dbReference>
<dbReference type="FunFam" id="2.130.10.10:FF:000102">
    <property type="entry name" value="Actin-interacting protein 1"/>
    <property type="match status" value="1"/>
</dbReference>
<dbReference type="InterPro" id="IPR019775">
    <property type="entry name" value="WD40_repeat_CS"/>
</dbReference>
<accession>A0A4Q1BR36</accession>
<evidence type="ECO:0000313" key="6">
    <source>
        <dbReference type="Proteomes" id="UP000289152"/>
    </source>
</evidence>
<feature type="domain" description="Anaphase-promoting complex subunit 4-like WD40" evidence="4">
    <location>
        <begin position="453"/>
        <end position="523"/>
    </location>
</feature>
<dbReference type="GO" id="GO:0030042">
    <property type="term" value="P:actin filament depolymerization"/>
    <property type="evidence" value="ECO:0007669"/>
    <property type="project" value="TreeGrafter"/>
</dbReference>
<evidence type="ECO:0000313" key="5">
    <source>
        <dbReference type="EMBL" id="RXK40408.1"/>
    </source>
</evidence>
<evidence type="ECO:0000256" key="3">
    <source>
        <dbReference type="PROSITE-ProRule" id="PRU00221"/>
    </source>
</evidence>
<sequence length="606" mass="63607">MAYQAGPVYPCNPYTARSESTKLAVDPKGEKLVYTNGRCVVIRDLNHTNLSHVYTQHTQTATVARISPSGYYCASADIGGSVRIWDVTQPENVLKLAARPLGGKINDLAWDGESKRIVVGGEGKDKFGAAFLIDSGSSCGEITGHSKAISIRHQRPFRAVSGSDDTSVILHTGAPFKYDKILSSHNRFVRDVAFSPNGNSFASVASDGRLLFYEGQSGESQGSVGNEGGSSLMACSWSPDSDKIATAGADGVVTIWNVETQKSSQTYSVGTDVFSQQNGVVYASNATVVSLSLSGVLTIFDTRESSGAKWRSLHGPTKAVTASTITASSEKEKTFYAGSFDGSIKRFSVGSGYGDEQGACSPVEGAGHGARVAAMSSETGKIWTTGWDDKVTCIEDQKFSSTSLSTKAQPAGLAATPNGVYVASAAGLEIHPTGHATSVHAGATTAVAAYPGPNGDLVAFGSESKKVVLASITDGAVKVQAEFEDNKGEILSLAFSKDGTLLAAGDTKGRIILVDVVNKTVVVGSKWTFHTGRVTSLEFSEDGKRLVSGGLDEAIYVWEVEKPPKNLAMKNSHPGGVSGVSWLEGNSKLVSSGQDGCVRTWIIPRA</sequence>
<dbReference type="GO" id="GO:0030864">
    <property type="term" value="C:cortical actin cytoskeleton"/>
    <property type="evidence" value="ECO:0007669"/>
    <property type="project" value="TreeGrafter"/>
</dbReference>
<evidence type="ECO:0000256" key="2">
    <source>
        <dbReference type="ARBA" id="ARBA00022737"/>
    </source>
</evidence>
<dbReference type="InterPro" id="IPR036322">
    <property type="entry name" value="WD40_repeat_dom_sf"/>
</dbReference>
<dbReference type="VEuPathDB" id="FungiDB:TREMEDRAFT_72384"/>
<proteinExistence type="predicted"/>
<feature type="repeat" description="WD" evidence="3">
    <location>
        <begin position="54"/>
        <end position="95"/>
    </location>
</feature>
<reference evidence="5 6" key="1">
    <citation type="submission" date="2016-06" db="EMBL/GenBank/DDBJ databases">
        <title>Evolution of pathogenesis and genome organization in the Tremellales.</title>
        <authorList>
            <person name="Cuomo C."/>
            <person name="Litvintseva A."/>
            <person name="Heitman J."/>
            <person name="Chen Y."/>
            <person name="Sun S."/>
            <person name="Springer D."/>
            <person name="Dromer F."/>
            <person name="Young S."/>
            <person name="Zeng Q."/>
            <person name="Chapman S."/>
            <person name="Gujja S."/>
            <person name="Saif S."/>
            <person name="Birren B."/>
        </authorList>
    </citation>
    <scope>NUCLEOTIDE SEQUENCE [LARGE SCALE GENOMIC DNA]</scope>
    <source>
        <strain evidence="5 6">ATCC 28783</strain>
    </source>
</reference>
<dbReference type="PANTHER" id="PTHR19856">
    <property type="entry name" value="WD-REPEATCONTAINING PROTEIN WDR1"/>
    <property type="match status" value="1"/>
</dbReference>
<keyword evidence="1 3" id="KW-0853">WD repeat</keyword>
<evidence type="ECO:0000256" key="1">
    <source>
        <dbReference type="ARBA" id="ARBA00022574"/>
    </source>
</evidence>
<dbReference type="GO" id="GO:0051015">
    <property type="term" value="F:actin filament binding"/>
    <property type="evidence" value="ECO:0007669"/>
    <property type="project" value="TreeGrafter"/>
</dbReference>
<dbReference type="FunCoup" id="A0A4Q1BR36">
    <property type="interactions" value="238"/>
</dbReference>
<gene>
    <name evidence="5" type="ORF">M231_02241</name>
</gene>
<dbReference type="PROSITE" id="PS50082">
    <property type="entry name" value="WD_REPEATS_2"/>
    <property type="match status" value="5"/>
</dbReference>
<dbReference type="PROSITE" id="PS00678">
    <property type="entry name" value="WD_REPEATS_1"/>
    <property type="match status" value="2"/>
</dbReference>
<dbReference type="Pfam" id="PF12894">
    <property type="entry name" value="ANAPC4_WD40"/>
    <property type="match status" value="1"/>
</dbReference>
<dbReference type="SUPFAM" id="SSF50978">
    <property type="entry name" value="WD40 repeat-like"/>
    <property type="match status" value="2"/>
</dbReference>
<dbReference type="STRING" id="5217.A0A4Q1BR36"/>
<dbReference type="Proteomes" id="UP000289152">
    <property type="component" value="Unassembled WGS sequence"/>
</dbReference>
<feature type="repeat" description="WD" evidence="3">
    <location>
        <begin position="527"/>
        <end position="561"/>
    </location>
</feature>
<dbReference type="Gene3D" id="2.130.10.10">
    <property type="entry name" value="YVTN repeat-like/Quinoprotein amine dehydrogenase"/>
    <property type="match status" value="2"/>
</dbReference>
<feature type="repeat" description="WD" evidence="3">
    <location>
        <begin position="570"/>
        <end position="606"/>
    </location>
</feature>